<dbReference type="SUPFAM" id="SSF47384">
    <property type="entry name" value="Homodimeric domain of signal transducing histidine kinase"/>
    <property type="match status" value="1"/>
</dbReference>
<dbReference type="RefSeq" id="WP_079685374.1">
    <property type="nucleotide sequence ID" value="NZ_FUZU01000001.1"/>
</dbReference>
<evidence type="ECO:0008006" key="5">
    <source>
        <dbReference type="Google" id="ProtNLM"/>
    </source>
</evidence>
<keyword evidence="2" id="KW-1133">Transmembrane helix</keyword>
<dbReference type="InterPro" id="IPR036097">
    <property type="entry name" value="HisK_dim/P_sf"/>
</dbReference>
<feature type="transmembrane region" description="Helical" evidence="2">
    <location>
        <begin position="125"/>
        <end position="145"/>
    </location>
</feature>
<protein>
    <recommendedName>
        <fullName evidence="5">Signal transduction histidine kinase dimerisation/phosphoacceptor domain-containing protein</fullName>
    </recommendedName>
</protein>
<feature type="transmembrane region" description="Helical" evidence="2">
    <location>
        <begin position="76"/>
        <end position="94"/>
    </location>
</feature>
<dbReference type="OrthoDB" id="9124519at2"/>
<dbReference type="STRING" id="688867.SAMN05660236_0775"/>
<feature type="coiled-coil region" evidence="1">
    <location>
        <begin position="193"/>
        <end position="227"/>
    </location>
</feature>
<reference evidence="3 4" key="1">
    <citation type="submission" date="2017-02" db="EMBL/GenBank/DDBJ databases">
        <authorList>
            <person name="Peterson S.W."/>
        </authorList>
    </citation>
    <scope>NUCLEOTIDE SEQUENCE [LARGE SCALE GENOMIC DNA]</scope>
    <source>
        <strain evidence="3 4">DSM 25262</strain>
    </source>
</reference>
<feature type="transmembrane region" description="Helical" evidence="2">
    <location>
        <begin position="100"/>
        <end position="118"/>
    </location>
</feature>
<keyword evidence="1" id="KW-0175">Coiled coil</keyword>
<keyword evidence="2" id="KW-0472">Membrane</keyword>
<evidence type="ECO:0000313" key="3">
    <source>
        <dbReference type="EMBL" id="SKC46673.1"/>
    </source>
</evidence>
<dbReference type="Gene3D" id="1.10.287.130">
    <property type="match status" value="1"/>
</dbReference>
<dbReference type="AlphaFoldDB" id="A0A1T5J609"/>
<proteinExistence type="predicted"/>
<keyword evidence="4" id="KW-1185">Reference proteome</keyword>
<evidence type="ECO:0000256" key="2">
    <source>
        <dbReference type="SAM" id="Phobius"/>
    </source>
</evidence>
<dbReference type="GO" id="GO:0000155">
    <property type="term" value="F:phosphorelay sensor kinase activity"/>
    <property type="evidence" value="ECO:0007669"/>
    <property type="project" value="InterPro"/>
</dbReference>
<dbReference type="EMBL" id="FUZU01000001">
    <property type="protein sequence ID" value="SKC46673.1"/>
    <property type="molecule type" value="Genomic_DNA"/>
</dbReference>
<keyword evidence="2" id="KW-0812">Transmembrane</keyword>
<feature type="transmembrane region" description="Helical" evidence="2">
    <location>
        <begin position="50"/>
        <end position="69"/>
    </location>
</feature>
<feature type="transmembrane region" description="Helical" evidence="2">
    <location>
        <begin position="157"/>
        <end position="177"/>
    </location>
</feature>
<dbReference type="Proteomes" id="UP000190961">
    <property type="component" value="Unassembled WGS sequence"/>
</dbReference>
<evidence type="ECO:0000256" key="1">
    <source>
        <dbReference type="SAM" id="Coils"/>
    </source>
</evidence>
<accession>A0A1T5J609</accession>
<gene>
    <name evidence="3" type="ORF">SAMN05660236_0775</name>
</gene>
<sequence length="321" mass="36559">MLDFLIKTNTPEGRAEASRVIAFRYYLLAVILFFVFSICFELIFDFRSISLPYLVVLAVAPALLLALSIKKVSHKLLVVINVLFLLLVNQAQILSDPTFFHTWVFWIGLIPLLLTMFTRSFETMSLTFIVIAFMVANGIYVNTHIGSYDVTISPAQFTAGGVLFTLITATVAILFSYTQHAINKRLVNQNLTLQLMTVEIEEQNKMLKDQNEEITSINNRLEEANFLLEERVAKRTQELENHNQRLAEYAFINSHLLRGPLCSILGLINLLNKTSLSENEKEILRHLKESSHNLDDVVSKISKALTDGPELDRELIRKLKD</sequence>
<organism evidence="3 4">
    <name type="scientific">Ohtaekwangia koreensis</name>
    <dbReference type="NCBI Taxonomy" id="688867"/>
    <lineage>
        <taxon>Bacteria</taxon>
        <taxon>Pseudomonadati</taxon>
        <taxon>Bacteroidota</taxon>
        <taxon>Cytophagia</taxon>
        <taxon>Cytophagales</taxon>
        <taxon>Fulvivirgaceae</taxon>
        <taxon>Ohtaekwangia</taxon>
    </lineage>
</organism>
<name>A0A1T5J609_9BACT</name>
<feature type="transmembrane region" description="Helical" evidence="2">
    <location>
        <begin position="21"/>
        <end position="44"/>
    </location>
</feature>
<evidence type="ECO:0000313" key="4">
    <source>
        <dbReference type="Proteomes" id="UP000190961"/>
    </source>
</evidence>